<dbReference type="STRING" id="60547.GCA_000751215_02977"/>
<protein>
    <submittedName>
        <fullName evidence="1">Uncharacterized protein</fullName>
    </submittedName>
</protein>
<dbReference type="AlphaFoldDB" id="A0A069PA96"/>
<sequence>MTVDHAVQVALANIRDANSDVTVADRVHLLRHIEALRKSRAEIIEECARVCVHSAARLAGSPATASGYTALVLVADEIRRLANKEGA</sequence>
<reference evidence="1 2" key="1">
    <citation type="submission" date="2014-03" db="EMBL/GenBank/DDBJ databases">
        <title>Draft Genome Sequences of Four Burkholderia Strains.</title>
        <authorList>
            <person name="Liu X.Y."/>
            <person name="Li C.X."/>
            <person name="Xu J.H."/>
        </authorList>
    </citation>
    <scope>NUCLEOTIDE SEQUENCE [LARGE SCALE GENOMIC DNA]</scope>
    <source>
        <strain evidence="1 2">DSM 50014</strain>
    </source>
</reference>
<accession>A0A069PA96</accession>
<gene>
    <name evidence="1" type="ORF">BG61_13605</name>
</gene>
<proteinExistence type="predicted"/>
<keyword evidence="2" id="KW-1185">Reference proteome</keyword>
<evidence type="ECO:0000313" key="1">
    <source>
        <dbReference type="EMBL" id="KDR37575.1"/>
    </source>
</evidence>
<comment type="caution">
    <text evidence="1">The sequence shown here is derived from an EMBL/GenBank/DDBJ whole genome shotgun (WGS) entry which is preliminary data.</text>
</comment>
<organism evidence="1 2">
    <name type="scientific">Caballeronia glathei</name>
    <dbReference type="NCBI Taxonomy" id="60547"/>
    <lineage>
        <taxon>Bacteria</taxon>
        <taxon>Pseudomonadati</taxon>
        <taxon>Pseudomonadota</taxon>
        <taxon>Betaproteobacteria</taxon>
        <taxon>Burkholderiales</taxon>
        <taxon>Burkholderiaceae</taxon>
        <taxon>Caballeronia</taxon>
    </lineage>
</organism>
<evidence type="ECO:0000313" key="2">
    <source>
        <dbReference type="Proteomes" id="UP000027466"/>
    </source>
</evidence>
<dbReference type="Proteomes" id="UP000027466">
    <property type="component" value="Unassembled WGS sequence"/>
</dbReference>
<name>A0A069PA96_9BURK</name>
<dbReference type="RefSeq" id="WP_035931522.1">
    <property type="nucleotide sequence ID" value="NZ_CADFFX010000020.1"/>
</dbReference>
<dbReference type="EMBL" id="JFHC01000208">
    <property type="protein sequence ID" value="KDR37575.1"/>
    <property type="molecule type" value="Genomic_DNA"/>
</dbReference>